<evidence type="ECO:0000313" key="4">
    <source>
        <dbReference type="Proteomes" id="UP001221898"/>
    </source>
</evidence>
<keyword evidence="2" id="KW-0472">Membrane</keyword>
<evidence type="ECO:0000256" key="2">
    <source>
        <dbReference type="SAM" id="Phobius"/>
    </source>
</evidence>
<proteinExistence type="predicted"/>
<evidence type="ECO:0000256" key="1">
    <source>
        <dbReference type="SAM" id="MobiDB-lite"/>
    </source>
</evidence>
<accession>A0AAD7RCE9</accession>
<feature type="compositionally biased region" description="Polar residues" evidence="1">
    <location>
        <begin position="66"/>
        <end position="75"/>
    </location>
</feature>
<comment type="caution">
    <text evidence="3">The sequence shown here is derived from an EMBL/GenBank/DDBJ whole genome shotgun (WGS) entry which is preliminary data.</text>
</comment>
<feature type="region of interest" description="Disordered" evidence="1">
    <location>
        <begin position="258"/>
        <end position="344"/>
    </location>
</feature>
<keyword evidence="2" id="KW-0812">Transmembrane</keyword>
<sequence length="416" mass="44372">MRATSPHPPAQTTDAGAECQCFNRAVDYGQSEQVSVTDRSLWKHLSQPTATTPILPESTGWAPLFSGTQDPTDGQQKMAVTDSRVTSGVGKENDQTDGVVSPSATSTLLRAVHTDSSLLPGRSSEASVKMGAFPTVMGTPPFSTESHTTSVFPDAPVSTDDTPFPDTGVTDLFVGPTDSGGEDNLSRTTTAFSRGPKQSKGFTTDSLTDYVSFGPHVTAISSQVNAGRPATPAPLQEVQVERTHKMAEASAIVPLAKRSVDPRLDGSHLDPLADSPSPQRGTTTKSQLLPAMEAPIGTISNRSPNLQHRTPSSEITDEKVVSPADPQDPRKHFQSGGPGTSHDSHTAAFVMAPVCGGLLLLPALYWLRRQKKLQDLLQRSQMTENQRLNPQSTDLEMQDGETMVQACMPSPYSGQL</sequence>
<protein>
    <submittedName>
        <fullName evidence="3">Uncharacterized protein</fullName>
    </submittedName>
</protein>
<name>A0AAD7RCE9_9TELE</name>
<dbReference type="AlphaFoldDB" id="A0AAD7RCE9"/>
<feature type="compositionally biased region" description="Polar residues" evidence="1">
    <location>
        <begin position="276"/>
        <end position="287"/>
    </location>
</feature>
<feature type="region of interest" description="Disordered" evidence="1">
    <location>
        <begin position="175"/>
        <end position="201"/>
    </location>
</feature>
<feature type="compositionally biased region" description="Polar residues" evidence="1">
    <location>
        <begin position="298"/>
        <end position="314"/>
    </location>
</feature>
<reference evidence="3" key="1">
    <citation type="journal article" date="2023" name="Science">
        <title>Genome structures resolve the early diversification of teleost fishes.</title>
        <authorList>
            <person name="Parey E."/>
            <person name="Louis A."/>
            <person name="Montfort J."/>
            <person name="Bouchez O."/>
            <person name="Roques C."/>
            <person name="Iampietro C."/>
            <person name="Lluch J."/>
            <person name="Castinel A."/>
            <person name="Donnadieu C."/>
            <person name="Desvignes T."/>
            <person name="Floi Bucao C."/>
            <person name="Jouanno E."/>
            <person name="Wen M."/>
            <person name="Mejri S."/>
            <person name="Dirks R."/>
            <person name="Jansen H."/>
            <person name="Henkel C."/>
            <person name="Chen W.J."/>
            <person name="Zahm M."/>
            <person name="Cabau C."/>
            <person name="Klopp C."/>
            <person name="Thompson A.W."/>
            <person name="Robinson-Rechavi M."/>
            <person name="Braasch I."/>
            <person name="Lecointre G."/>
            <person name="Bobe J."/>
            <person name="Postlethwait J.H."/>
            <person name="Berthelot C."/>
            <person name="Roest Crollius H."/>
            <person name="Guiguen Y."/>
        </authorList>
    </citation>
    <scope>NUCLEOTIDE SEQUENCE</scope>
    <source>
        <strain evidence="3">NC1722</strain>
    </source>
</reference>
<feature type="transmembrane region" description="Helical" evidence="2">
    <location>
        <begin position="347"/>
        <end position="367"/>
    </location>
</feature>
<feature type="compositionally biased region" description="Basic and acidic residues" evidence="1">
    <location>
        <begin position="258"/>
        <end position="268"/>
    </location>
</feature>
<gene>
    <name evidence="3" type="ORF">AAFF_G00254630</name>
</gene>
<feature type="region of interest" description="Disordered" evidence="1">
    <location>
        <begin position="46"/>
        <end position="102"/>
    </location>
</feature>
<organism evidence="3 4">
    <name type="scientific">Aldrovandia affinis</name>
    <dbReference type="NCBI Taxonomy" id="143900"/>
    <lineage>
        <taxon>Eukaryota</taxon>
        <taxon>Metazoa</taxon>
        <taxon>Chordata</taxon>
        <taxon>Craniata</taxon>
        <taxon>Vertebrata</taxon>
        <taxon>Euteleostomi</taxon>
        <taxon>Actinopterygii</taxon>
        <taxon>Neopterygii</taxon>
        <taxon>Teleostei</taxon>
        <taxon>Notacanthiformes</taxon>
        <taxon>Halosauridae</taxon>
        <taxon>Aldrovandia</taxon>
    </lineage>
</organism>
<dbReference type="Proteomes" id="UP001221898">
    <property type="component" value="Unassembled WGS sequence"/>
</dbReference>
<keyword evidence="4" id="KW-1185">Reference proteome</keyword>
<keyword evidence="2" id="KW-1133">Transmembrane helix</keyword>
<dbReference type="EMBL" id="JAINUG010000343">
    <property type="protein sequence ID" value="KAJ8377682.1"/>
    <property type="molecule type" value="Genomic_DNA"/>
</dbReference>
<evidence type="ECO:0000313" key="3">
    <source>
        <dbReference type="EMBL" id="KAJ8377682.1"/>
    </source>
</evidence>